<dbReference type="EMBL" id="JBHSFO010000004">
    <property type="protein sequence ID" value="MFC4604226.1"/>
    <property type="molecule type" value="Genomic_DNA"/>
</dbReference>
<dbReference type="Proteomes" id="UP001595914">
    <property type="component" value="Unassembled WGS sequence"/>
</dbReference>
<comment type="caution">
    <text evidence="1">The sequence shown here is derived from an EMBL/GenBank/DDBJ whole genome shotgun (WGS) entry which is preliminary data.</text>
</comment>
<accession>A0ABV9FQ94</accession>
<name>A0ABV9FQ94_9NOCA</name>
<proteinExistence type="predicted"/>
<evidence type="ECO:0000313" key="2">
    <source>
        <dbReference type="Proteomes" id="UP001595914"/>
    </source>
</evidence>
<gene>
    <name evidence="1" type="ORF">ACFO6S_11065</name>
</gene>
<sequence length="226" mass="23709">MSKNMMRRGASILAAVTIGVGGLMIGAGAAGAEGSSGSGSGDLLPDKIGQQLLRECDTRDYMFPLFPCWEPWMSARTEIGDFTMQYQSPKSVAPQSSAAYIVTIARKSESGGDAALVTSITHQPPKGFKFSKTQIYGLGFEIQLWGWPATTDPATGAVTLTAPPEGWPMVDDIKIEFLYTAGDAQDAADGDHGAKFTGTGVPPADGWQLTGHTRVETVSSLNGGSS</sequence>
<protein>
    <recommendedName>
        <fullName evidence="3">Secreted protein</fullName>
    </recommendedName>
</protein>
<dbReference type="RefSeq" id="WP_378416839.1">
    <property type="nucleotide sequence ID" value="NZ_JBHSFO010000004.1"/>
</dbReference>
<organism evidence="1 2">
    <name type="scientific">Rhodococcus kronopolitis</name>
    <dbReference type="NCBI Taxonomy" id="1460226"/>
    <lineage>
        <taxon>Bacteria</taxon>
        <taxon>Bacillati</taxon>
        <taxon>Actinomycetota</taxon>
        <taxon>Actinomycetes</taxon>
        <taxon>Mycobacteriales</taxon>
        <taxon>Nocardiaceae</taxon>
        <taxon>Rhodococcus</taxon>
    </lineage>
</organism>
<keyword evidence="2" id="KW-1185">Reference proteome</keyword>
<evidence type="ECO:0008006" key="3">
    <source>
        <dbReference type="Google" id="ProtNLM"/>
    </source>
</evidence>
<reference evidence="2" key="1">
    <citation type="journal article" date="2019" name="Int. J. Syst. Evol. Microbiol.">
        <title>The Global Catalogue of Microorganisms (GCM) 10K type strain sequencing project: providing services to taxonomists for standard genome sequencing and annotation.</title>
        <authorList>
            <consortium name="The Broad Institute Genomics Platform"/>
            <consortium name="The Broad Institute Genome Sequencing Center for Infectious Disease"/>
            <person name="Wu L."/>
            <person name="Ma J."/>
        </authorList>
    </citation>
    <scope>NUCLEOTIDE SEQUENCE [LARGE SCALE GENOMIC DNA]</scope>
    <source>
        <strain evidence="2">CCUG 54520</strain>
    </source>
</reference>
<evidence type="ECO:0000313" key="1">
    <source>
        <dbReference type="EMBL" id="MFC4604226.1"/>
    </source>
</evidence>